<protein>
    <submittedName>
        <fullName evidence="6">LysR family transcriptional regulator</fullName>
    </submittedName>
</protein>
<dbReference type="Proteomes" id="UP000307657">
    <property type="component" value="Unassembled WGS sequence"/>
</dbReference>
<dbReference type="GO" id="GO:0003700">
    <property type="term" value="F:DNA-binding transcription factor activity"/>
    <property type="evidence" value="ECO:0007669"/>
    <property type="project" value="InterPro"/>
</dbReference>
<dbReference type="GO" id="GO:0003677">
    <property type="term" value="F:DNA binding"/>
    <property type="evidence" value="ECO:0007669"/>
    <property type="project" value="UniProtKB-KW"/>
</dbReference>
<dbReference type="EMBL" id="SUPL01000004">
    <property type="protein sequence ID" value="TJY35936.1"/>
    <property type="molecule type" value="Genomic_DNA"/>
</dbReference>
<dbReference type="Gene3D" id="3.40.190.290">
    <property type="match status" value="1"/>
</dbReference>
<gene>
    <name evidence="6" type="ORF">E5167_08725</name>
</gene>
<dbReference type="GO" id="GO:0005829">
    <property type="term" value="C:cytosol"/>
    <property type="evidence" value="ECO:0007669"/>
    <property type="project" value="TreeGrafter"/>
</dbReference>
<keyword evidence="2" id="KW-0805">Transcription regulation</keyword>
<proteinExistence type="inferred from homology"/>
<dbReference type="InterPro" id="IPR036390">
    <property type="entry name" value="WH_DNA-bd_sf"/>
</dbReference>
<evidence type="ECO:0000256" key="3">
    <source>
        <dbReference type="ARBA" id="ARBA00023125"/>
    </source>
</evidence>
<dbReference type="InterPro" id="IPR000847">
    <property type="entry name" value="LysR_HTH_N"/>
</dbReference>
<dbReference type="PANTHER" id="PTHR30419:SF8">
    <property type="entry name" value="NITROGEN ASSIMILATION TRANSCRIPTIONAL ACTIVATOR-RELATED"/>
    <property type="match status" value="1"/>
</dbReference>
<dbReference type="CDD" id="cd05466">
    <property type="entry name" value="PBP2_LTTR_substrate"/>
    <property type="match status" value="1"/>
</dbReference>
<keyword evidence="3" id="KW-0238">DNA-binding</keyword>
<dbReference type="OrthoDB" id="9803735at2"/>
<dbReference type="FunFam" id="1.10.10.10:FF:000001">
    <property type="entry name" value="LysR family transcriptional regulator"/>
    <property type="match status" value="1"/>
</dbReference>
<evidence type="ECO:0000259" key="5">
    <source>
        <dbReference type="PROSITE" id="PS50931"/>
    </source>
</evidence>
<keyword evidence="4" id="KW-0804">Transcription</keyword>
<name>A0A4U0EVH9_9FLAO</name>
<comment type="caution">
    <text evidence="6">The sequence shown here is derived from an EMBL/GenBank/DDBJ whole genome shotgun (WGS) entry which is preliminary data.</text>
</comment>
<sequence>MELRQLKYFIKAKELLNFTAAAATLNISQSTLSQQIKQLEIELDVPLFERIGKRIKLTEAGDLFYKYALQSVNSANSGFNLLRDFKNIETGELKIGSTYGLRHVLTKSVKQFVELYPKIKISIVFGTSEALIEKLDNFELDFILSFQEYETDKAHRYQLLFTSEMVLIGATNSKLKEVKNIKMKNLVHFSLALPSSGFNTRKYIDKVCNKKNLSLNSSLEINDIPMLLDLVKTGKYYTILAKTTIQDINSIISVPIIQPSMKRKGMIISLNEVYEKKAVKAFYKIIYDIINTSV</sequence>
<feature type="domain" description="HTH lysR-type" evidence="5">
    <location>
        <begin position="1"/>
        <end position="58"/>
    </location>
</feature>
<dbReference type="SUPFAM" id="SSF46785">
    <property type="entry name" value="Winged helix' DNA-binding domain"/>
    <property type="match status" value="1"/>
</dbReference>
<dbReference type="Pfam" id="PF03466">
    <property type="entry name" value="LysR_substrate"/>
    <property type="match status" value="1"/>
</dbReference>
<reference evidence="6 7" key="1">
    <citation type="submission" date="2019-04" db="EMBL/GenBank/DDBJ databases">
        <title>Lacinutrix sp. nov., isolated from marine water.</title>
        <authorList>
            <person name="Kim W."/>
        </authorList>
    </citation>
    <scope>NUCLEOTIDE SEQUENCE [LARGE SCALE GENOMIC DNA]</scope>
    <source>
        <strain evidence="6 7">CAU 1491</strain>
    </source>
</reference>
<dbReference type="InterPro" id="IPR036388">
    <property type="entry name" value="WH-like_DNA-bd_sf"/>
</dbReference>
<dbReference type="InterPro" id="IPR050950">
    <property type="entry name" value="HTH-type_LysR_regulators"/>
</dbReference>
<dbReference type="RefSeq" id="WP_136843127.1">
    <property type="nucleotide sequence ID" value="NZ_SUPL01000004.1"/>
</dbReference>
<evidence type="ECO:0000313" key="7">
    <source>
        <dbReference type="Proteomes" id="UP000307657"/>
    </source>
</evidence>
<accession>A0A4U0EVH9</accession>
<evidence type="ECO:0000256" key="1">
    <source>
        <dbReference type="ARBA" id="ARBA00009437"/>
    </source>
</evidence>
<comment type="similarity">
    <text evidence="1">Belongs to the LysR transcriptional regulatory family.</text>
</comment>
<organism evidence="6 7">
    <name type="scientific">Pontimicrobium aquaticum</name>
    <dbReference type="NCBI Taxonomy" id="2565367"/>
    <lineage>
        <taxon>Bacteria</taxon>
        <taxon>Pseudomonadati</taxon>
        <taxon>Bacteroidota</taxon>
        <taxon>Flavobacteriia</taxon>
        <taxon>Flavobacteriales</taxon>
        <taxon>Flavobacteriaceae</taxon>
        <taxon>Pontimicrobium</taxon>
    </lineage>
</organism>
<dbReference type="PRINTS" id="PR00039">
    <property type="entry name" value="HTHLYSR"/>
</dbReference>
<dbReference type="SUPFAM" id="SSF53850">
    <property type="entry name" value="Periplasmic binding protein-like II"/>
    <property type="match status" value="1"/>
</dbReference>
<evidence type="ECO:0000256" key="4">
    <source>
        <dbReference type="ARBA" id="ARBA00023163"/>
    </source>
</evidence>
<dbReference type="PANTHER" id="PTHR30419">
    <property type="entry name" value="HTH-TYPE TRANSCRIPTIONAL REGULATOR YBHD"/>
    <property type="match status" value="1"/>
</dbReference>
<evidence type="ECO:0000313" key="6">
    <source>
        <dbReference type="EMBL" id="TJY35936.1"/>
    </source>
</evidence>
<evidence type="ECO:0000256" key="2">
    <source>
        <dbReference type="ARBA" id="ARBA00023015"/>
    </source>
</evidence>
<dbReference type="Gene3D" id="1.10.10.10">
    <property type="entry name" value="Winged helix-like DNA-binding domain superfamily/Winged helix DNA-binding domain"/>
    <property type="match status" value="1"/>
</dbReference>
<dbReference type="InterPro" id="IPR005119">
    <property type="entry name" value="LysR_subst-bd"/>
</dbReference>
<keyword evidence="7" id="KW-1185">Reference proteome</keyword>
<dbReference type="PROSITE" id="PS50931">
    <property type="entry name" value="HTH_LYSR"/>
    <property type="match status" value="1"/>
</dbReference>
<dbReference type="AlphaFoldDB" id="A0A4U0EVH9"/>
<dbReference type="Pfam" id="PF00126">
    <property type="entry name" value="HTH_1"/>
    <property type="match status" value="1"/>
</dbReference>